<dbReference type="OrthoDB" id="682493at2759"/>
<accession>A0A3B6R8S1</accession>
<proteinExistence type="predicted"/>
<feature type="region of interest" description="Disordered" evidence="1">
    <location>
        <begin position="150"/>
        <end position="174"/>
    </location>
</feature>
<protein>
    <submittedName>
        <fullName evidence="2">Uncharacterized protein</fullName>
    </submittedName>
</protein>
<evidence type="ECO:0000256" key="1">
    <source>
        <dbReference type="SAM" id="MobiDB-lite"/>
    </source>
</evidence>
<evidence type="ECO:0000313" key="2">
    <source>
        <dbReference type="EnsemblPlants" id="TraesCS7A02G073300.3"/>
    </source>
</evidence>
<keyword evidence="3" id="KW-1185">Reference proteome</keyword>
<dbReference type="RefSeq" id="XP_044425961.1">
    <property type="nucleotide sequence ID" value="XM_044570026.1"/>
</dbReference>
<dbReference type="EnsemblPlants" id="TraesCS7A02G073300.3">
    <property type="protein sequence ID" value="TraesCS7A02G073300.3"/>
    <property type="gene ID" value="TraesCS7A02G073300"/>
</dbReference>
<dbReference type="AlphaFoldDB" id="A0A3B6R8S1"/>
<dbReference type="Gramene" id="TraesCS7A03G0167200.3">
    <property type="protein sequence ID" value="TraesCS7A03G0167200.3.CDS"/>
    <property type="gene ID" value="TraesCS7A03G0167200"/>
</dbReference>
<dbReference type="Gramene" id="TraesCS7A02G073300.3">
    <property type="protein sequence ID" value="TraesCS7A02G073300.3"/>
    <property type="gene ID" value="TraesCS7A02G073300"/>
</dbReference>
<dbReference type="Proteomes" id="UP000019116">
    <property type="component" value="Chromosome 7A"/>
</dbReference>
<dbReference type="GeneID" id="123150198"/>
<name>A0A3B6R8S1_WHEAT</name>
<reference evidence="2" key="1">
    <citation type="submission" date="2018-08" db="EMBL/GenBank/DDBJ databases">
        <authorList>
            <person name="Rossello M."/>
        </authorList>
    </citation>
    <scope>NUCLEOTIDE SEQUENCE [LARGE SCALE GENOMIC DNA]</scope>
    <source>
        <strain evidence="2">cv. Chinese Spring</strain>
    </source>
</reference>
<dbReference type="Gramene" id="TraesRN7A0100143200.3">
    <property type="protein sequence ID" value="TraesRN7A0100143200.3"/>
    <property type="gene ID" value="TraesRN7A0100143200"/>
</dbReference>
<reference evidence="2" key="2">
    <citation type="submission" date="2018-10" db="UniProtKB">
        <authorList>
            <consortium name="EnsemblPlants"/>
        </authorList>
    </citation>
    <scope>IDENTIFICATION</scope>
</reference>
<gene>
    <name evidence="2" type="primary">LOC123150198</name>
</gene>
<evidence type="ECO:0000313" key="3">
    <source>
        <dbReference type="Proteomes" id="UP000019116"/>
    </source>
</evidence>
<organism evidence="2">
    <name type="scientific">Triticum aestivum</name>
    <name type="common">Wheat</name>
    <dbReference type="NCBI Taxonomy" id="4565"/>
    <lineage>
        <taxon>Eukaryota</taxon>
        <taxon>Viridiplantae</taxon>
        <taxon>Streptophyta</taxon>
        <taxon>Embryophyta</taxon>
        <taxon>Tracheophyta</taxon>
        <taxon>Spermatophyta</taxon>
        <taxon>Magnoliopsida</taxon>
        <taxon>Liliopsida</taxon>
        <taxon>Poales</taxon>
        <taxon>Poaceae</taxon>
        <taxon>BOP clade</taxon>
        <taxon>Pooideae</taxon>
        <taxon>Triticodae</taxon>
        <taxon>Triticeae</taxon>
        <taxon>Triticinae</taxon>
        <taxon>Triticum</taxon>
    </lineage>
</organism>
<sequence>MQTSETRRMFVMCDTRFSTQFLRLPPPSNCQGLGQLHALRKLPQQNLLVLVTDEITMIMKQQNASSIRRLTEASNAIQVVLSQAKNALQSDMLNYSERILKSISDRCLCCRTRGFAECHASGVTTAKNVRFSTPVAQRIQGHRLDLSDGEAMSPLIQGGSSRKRNASNEDSASASKKSISESSIVINYFKDTVRKVAQMYADLPANTTVTVFGQTQGKLSKRKYIFQHGFATNPWECGVLPLPPHAETIDMIVAHFSNLTDSDLQRHYVIHHSPRLVRVTGFAMFHQLIGSRSLDHELASIICRRYTQSNMEANRECPYLNWRHNMEPEFATIVLSDHDYVNNISI</sequence>